<dbReference type="SUPFAM" id="SSF46689">
    <property type="entry name" value="Homeodomain-like"/>
    <property type="match status" value="2"/>
</dbReference>
<dbReference type="PROSITE" id="PS50090">
    <property type="entry name" value="MYB_LIKE"/>
    <property type="match status" value="3"/>
</dbReference>
<gene>
    <name evidence="4" type="ORF">C8A03DRAFT_38371</name>
</gene>
<keyword evidence="5" id="KW-1185">Reference proteome</keyword>
<accession>A0AAN7H792</accession>
<organism evidence="4 5">
    <name type="scientific">Achaetomium macrosporum</name>
    <dbReference type="NCBI Taxonomy" id="79813"/>
    <lineage>
        <taxon>Eukaryota</taxon>
        <taxon>Fungi</taxon>
        <taxon>Dikarya</taxon>
        <taxon>Ascomycota</taxon>
        <taxon>Pezizomycotina</taxon>
        <taxon>Sordariomycetes</taxon>
        <taxon>Sordariomycetidae</taxon>
        <taxon>Sordariales</taxon>
        <taxon>Chaetomiaceae</taxon>
        <taxon>Achaetomium</taxon>
    </lineage>
</organism>
<dbReference type="CDD" id="cd00167">
    <property type="entry name" value="SANT"/>
    <property type="match status" value="3"/>
</dbReference>
<dbReference type="GO" id="GO:0005634">
    <property type="term" value="C:nucleus"/>
    <property type="evidence" value="ECO:0007669"/>
    <property type="project" value="TreeGrafter"/>
</dbReference>
<dbReference type="SMART" id="SM00717">
    <property type="entry name" value="SANT"/>
    <property type="match status" value="3"/>
</dbReference>
<feature type="region of interest" description="Disordered" evidence="1">
    <location>
        <begin position="165"/>
        <end position="260"/>
    </location>
</feature>
<protein>
    <submittedName>
        <fullName evidence="4">Uncharacterized protein</fullName>
    </submittedName>
</protein>
<dbReference type="Pfam" id="PF13921">
    <property type="entry name" value="Myb_DNA-bind_6"/>
    <property type="match status" value="1"/>
</dbReference>
<dbReference type="GO" id="GO:0000981">
    <property type="term" value="F:DNA-binding transcription factor activity, RNA polymerase II-specific"/>
    <property type="evidence" value="ECO:0007669"/>
    <property type="project" value="TreeGrafter"/>
</dbReference>
<dbReference type="Proteomes" id="UP001303760">
    <property type="component" value="Unassembled WGS sequence"/>
</dbReference>
<feature type="domain" description="HTH myb-type" evidence="3">
    <location>
        <begin position="1"/>
        <end position="59"/>
    </location>
</feature>
<name>A0AAN7H792_9PEZI</name>
<dbReference type="InterPro" id="IPR009057">
    <property type="entry name" value="Homeodomain-like_sf"/>
</dbReference>
<evidence type="ECO:0000259" key="3">
    <source>
        <dbReference type="PROSITE" id="PS51294"/>
    </source>
</evidence>
<sequence>MARARRNWTAEEDYALRKAVNQALTQSRPLLWRELAKSVPGRSNKDCRRRWWNSLVAGTTKGPWSGEEDERLIEAVQEFGFAWTQVAKTVMTRNADQCASHWSQVLDPGINHCDWTPTEDARLLHEVLTHGTNWATIAISHTPKRTTLALKNRYSALRLCAQHSAKRMEAQGRKSPRDMAAAPPGLDTTVTDPGPATPDADTSSAHIRKQPKPPSSTPDDKPMAIDDEGKGDRTDSGFISGNEDEYDDAVSPSMTTSVPQTAHERDLLHSASVSSTMWSDYFDSPGMDAAFQPETPPHDRMTPLTTPVHPRSWVTEVMADPAASSNPYLDPRLLGIMSRSSVGLVADFDNGINNNITPHPCRESIHRVLVGPF</sequence>
<reference evidence="4" key="1">
    <citation type="journal article" date="2023" name="Mol. Phylogenet. Evol.">
        <title>Genome-scale phylogeny and comparative genomics of the fungal order Sordariales.</title>
        <authorList>
            <person name="Hensen N."/>
            <person name="Bonometti L."/>
            <person name="Westerberg I."/>
            <person name="Brannstrom I.O."/>
            <person name="Guillou S."/>
            <person name="Cros-Aarteil S."/>
            <person name="Calhoun S."/>
            <person name="Haridas S."/>
            <person name="Kuo A."/>
            <person name="Mondo S."/>
            <person name="Pangilinan J."/>
            <person name="Riley R."/>
            <person name="LaButti K."/>
            <person name="Andreopoulos B."/>
            <person name="Lipzen A."/>
            <person name="Chen C."/>
            <person name="Yan M."/>
            <person name="Daum C."/>
            <person name="Ng V."/>
            <person name="Clum A."/>
            <person name="Steindorff A."/>
            <person name="Ohm R.A."/>
            <person name="Martin F."/>
            <person name="Silar P."/>
            <person name="Natvig D.O."/>
            <person name="Lalanne C."/>
            <person name="Gautier V."/>
            <person name="Ament-Velasquez S.L."/>
            <person name="Kruys A."/>
            <person name="Hutchinson M.I."/>
            <person name="Powell A.J."/>
            <person name="Barry K."/>
            <person name="Miller A.N."/>
            <person name="Grigoriev I.V."/>
            <person name="Debuchy R."/>
            <person name="Gladieux P."/>
            <person name="Hiltunen Thoren M."/>
            <person name="Johannesson H."/>
        </authorList>
    </citation>
    <scope>NUCLEOTIDE SEQUENCE</scope>
    <source>
        <strain evidence="4">CBS 532.94</strain>
    </source>
</reference>
<evidence type="ECO:0000313" key="5">
    <source>
        <dbReference type="Proteomes" id="UP001303760"/>
    </source>
</evidence>
<dbReference type="EMBL" id="MU860455">
    <property type="protein sequence ID" value="KAK4233882.1"/>
    <property type="molecule type" value="Genomic_DNA"/>
</dbReference>
<dbReference type="InterPro" id="IPR017930">
    <property type="entry name" value="Myb_dom"/>
</dbReference>
<evidence type="ECO:0000313" key="4">
    <source>
        <dbReference type="EMBL" id="KAK4233882.1"/>
    </source>
</evidence>
<evidence type="ECO:0000259" key="2">
    <source>
        <dbReference type="PROSITE" id="PS50090"/>
    </source>
</evidence>
<comment type="caution">
    <text evidence="4">The sequence shown here is derived from an EMBL/GenBank/DDBJ whole genome shotgun (WGS) entry which is preliminary data.</text>
</comment>
<feature type="compositionally biased region" description="Basic and acidic residues" evidence="1">
    <location>
        <begin position="166"/>
        <end position="177"/>
    </location>
</feature>
<feature type="compositionally biased region" description="Basic and acidic residues" evidence="1">
    <location>
        <begin position="218"/>
        <end position="235"/>
    </location>
</feature>
<dbReference type="Gene3D" id="1.10.10.60">
    <property type="entry name" value="Homeodomain-like"/>
    <property type="match status" value="3"/>
</dbReference>
<proteinExistence type="predicted"/>
<feature type="domain" description="Myb-like" evidence="2">
    <location>
        <begin position="56"/>
        <end position="106"/>
    </location>
</feature>
<dbReference type="InterPro" id="IPR001005">
    <property type="entry name" value="SANT/Myb"/>
</dbReference>
<dbReference type="InterPro" id="IPR050560">
    <property type="entry name" value="MYB_TF"/>
</dbReference>
<feature type="domain" description="HTH myb-type" evidence="3">
    <location>
        <begin position="61"/>
        <end position="110"/>
    </location>
</feature>
<evidence type="ECO:0000256" key="1">
    <source>
        <dbReference type="SAM" id="MobiDB-lite"/>
    </source>
</evidence>
<feature type="domain" description="Myb-like" evidence="2">
    <location>
        <begin position="107"/>
        <end position="158"/>
    </location>
</feature>
<feature type="domain" description="Myb-like" evidence="2">
    <location>
        <begin position="1"/>
        <end position="55"/>
    </location>
</feature>
<dbReference type="GO" id="GO:0000978">
    <property type="term" value="F:RNA polymerase II cis-regulatory region sequence-specific DNA binding"/>
    <property type="evidence" value="ECO:0007669"/>
    <property type="project" value="TreeGrafter"/>
</dbReference>
<feature type="domain" description="HTH myb-type" evidence="3">
    <location>
        <begin position="111"/>
        <end position="162"/>
    </location>
</feature>
<dbReference type="PANTHER" id="PTHR45614">
    <property type="entry name" value="MYB PROTEIN-RELATED"/>
    <property type="match status" value="1"/>
</dbReference>
<dbReference type="Pfam" id="PF00249">
    <property type="entry name" value="Myb_DNA-binding"/>
    <property type="match status" value="1"/>
</dbReference>
<reference evidence="4" key="2">
    <citation type="submission" date="2023-05" db="EMBL/GenBank/DDBJ databases">
        <authorList>
            <consortium name="Lawrence Berkeley National Laboratory"/>
            <person name="Steindorff A."/>
            <person name="Hensen N."/>
            <person name="Bonometti L."/>
            <person name="Westerberg I."/>
            <person name="Brannstrom I.O."/>
            <person name="Guillou S."/>
            <person name="Cros-Aarteil S."/>
            <person name="Calhoun S."/>
            <person name="Haridas S."/>
            <person name="Kuo A."/>
            <person name="Mondo S."/>
            <person name="Pangilinan J."/>
            <person name="Riley R."/>
            <person name="Labutti K."/>
            <person name="Andreopoulos B."/>
            <person name="Lipzen A."/>
            <person name="Chen C."/>
            <person name="Yanf M."/>
            <person name="Daum C."/>
            <person name="Ng V."/>
            <person name="Clum A."/>
            <person name="Ohm R."/>
            <person name="Martin F."/>
            <person name="Silar P."/>
            <person name="Natvig D."/>
            <person name="Lalanne C."/>
            <person name="Gautier V."/>
            <person name="Ament-Velasquez S.L."/>
            <person name="Kruys A."/>
            <person name="Hutchinson M.I."/>
            <person name="Powell A.J."/>
            <person name="Barry K."/>
            <person name="Miller A.N."/>
            <person name="Grigoriev I.V."/>
            <person name="Debuchy R."/>
            <person name="Gladieux P."/>
            <person name="Thoren M.H."/>
            <person name="Johannesson H."/>
        </authorList>
    </citation>
    <scope>NUCLEOTIDE SEQUENCE</scope>
    <source>
        <strain evidence="4">CBS 532.94</strain>
    </source>
</reference>
<dbReference type="PROSITE" id="PS51294">
    <property type="entry name" value="HTH_MYB"/>
    <property type="match status" value="3"/>
</dbReference>
<dbReference type="AlphaFoldDB" id="A0AAN7H792"/>